<gene>
    <name evidence="2" type="ORF">C4B68_13900</name>
</gene>
<proteinExistence type="predicted"/>
<dbReference type="EMBL" id="CP026652">
    <property type="protein sequence ID" value="AVH56687.1"/>
    <property type="molecule type" value="Genomic_DNA"/>
</dbReference>
<reference evidence="2 3" key="1">
    <citation type="submission" date="2018-02" db="EMBL/GenBank/DDBJ databases">
        <title>Complete genome sequence of Streptomyces dengpaensis, the producer of angucyclines.</title>
        <authorList>
            <person name="Yumei L."/>
        </authorList>
    </citation>
    <scope>NUCLEOTIDE SEQUENCE [LARGE SCALE GENOMIC DNA]</scope>
    <source>
        <strain evidence="2 3">XZHG99</strain>
    </source>
</reference>
<protein>
    <submittedName>
        <fullName evidence="2">Uncharacterized protein</fullName>
    </submittedName>
</protein>
<feature type="region of interest" description="Disordered" evidence="1">
    <location>
        <begin position="21"/>
        <end position="79"/>
    </location>
</feature>
<accession>A0ABM6SPR5</accession>
<sequence>MGVPPLERSREWGRVGTACSAGCGVNGASPSRGGQPNGGPGNTFPGPPVAVPTRRQRGGGVSQAADPSAAAGRPEAPFG</sequence>
<organism evidence="2 3">
    <name type="scientific">Streptomyces dengpaensis</name>
    <dbReference type="NCBI Taxonomy" id="2049881"/>
    <lineage>
        <taxon>Bacteria</taxon>
        <taxon>Bacillati</taxon>
        <taxon>Actinomycetota</taxon>
        <taxon>Actinomycetes</taxon>
        <taxon>Kitasatosporales</taxon>
        <taxon>Streptomycetaceae</taxon>
        <taxon>Streptomyces</taxon>
    </lineage>
</organism>
<name>A0ABM6SPR5_9ACTN</name>
<evidence type="ECO:0000313" key="3">
    <source>
        <dbReference type="Proteomes" id="UP000238413"/>
    </source>
</evidence>
<dbReference type="Proteomes" id="UP000238413">
    <property type="component" value="Chromosome"/>
</dbReference>
<evidence type="ECO:0000256" key="1">
    <source>
        <dbReference type="SAM" id="MobiDB-lite"/>
    </source>
</evidence>
<keyword evidence="3" id="KW-1185">Reference proteome</keyword>
<evidence type="ECO:0000313" key="2">
    <source>
        <dbReference type="EMBL" id="AVH56687.1"/>
    </source>
</evidence>